<evidence type="ECO:0000256" key="5">
    <source>
        <dbReference type="ARBA" id="ARBA00023015"/>
    </source>
</evidence>
<evidence type="ECO:0000256" key="6">
    <source>
        <dbReference type="ARBA" id="ARBA00023125"/>
    </source>
</evidence>
<dbReference type="FunFam" id="3.40.50.300:FF:000006">
    <property type="entry name" value="DNA-binding transcriptional regulator NtrC"/>
    <property type="match status" value="1"/>
</dbReference>
<organism evidence="11 12">
    <name type="scientific">Humidesulfovibrio mexicanus</name>
    <dbReference type="NCBI Taxonomy" id="147047"/>
    <lineage>
        <taxon>Bacteria</taxon>
        <taxon>Pseudomonadati</taxon>
        <taxon>Thermodesulfobacteriota</taxon>
        <taxon>Desulfovibrionia</taxon>
        <taxon>Desulfovibrionales</taxon>
        <taxon>Desulfovibrionaceae</taxon>
        <taxon>Humidesulfovibrio</taxon>
    </lineage>
</organism>
<evidence type="ECO:0000256" key="1">
    <source>
        <dbReference type="ARBA" id="ARBA00022553"/>
    </source>
</evidence>
<dbReference type="PRINTS" id="PR01590">
    <property type="entry name" value="HTHFIS"/>
</dbReference>
<evidence type="ECO:0000256" key="4">
    <source>
        <dbReference type="ARBA" id="ARBA00023012"/>
    </source>
</evidence>
<dbReference type="GO" id="GO:0006355">
    <property type="term" value="P:regulation of DNA-templated transcription"/>
    <property type="evidence" value="ECO:0007669"/>
    <property type="project" value="InterPro"/>
</dbReference>
<dbReference type="Gene3D" id="3.40.50.2300">
    <property type="match status" value="1"/>
</dbReference>
<dbReference type="Proteomes" id="UP000198324">
    <property type="component" value="Unassembled WGS sequence"/>
</dbReference>
<keyword evidence="2" id="KW-0547">Nucleotide-binding</keyword>
<dbReference type="Gene3D" id="1.10.8.60">
    <property type="match status" value="1"/>
</dbReference>
<dbReference type="GO" id="GO:0000160">
    <property type="term" value="P:phosphorelay signal transduction system"/>
    <property type="evidence" value="ECO:0007669"/>
    <property type="project" value="UniProtKB-KW"/>
</dbReference>
<dbReference type="InterPro" id="IPR002197">
    <property type="entry name" value="HTH_Fis"/>
</dbReference>
<dbReference type="PROSITE" id="PS00688">
    <property type="entry name" value="SIGMA54_INTERACT_3"/>
    <property type="match status" value="1"/>
</dbReference>
<accession>A0A239BQU2</accession>
<dbReference type="Pfam" id="PF00158">
    <property type="entry name" value="Sigma54_activat"/>
    <property type="match status" value="1"/>
</dbReference>
<evidence type="ECO:0000256" key="8">
    <source>
        <dbReference type="PROSITE-ProRule" id="PRU00169"/>
    </source>
</evidence>
<dbReference type="SUPFAM" id="SSF52540">
    <property type="entry name" value="P-loop containing nucleoside triphosphate hydrolases"/>
    <property type="match status" value="1"/>
</dbReference>
<dbReference type="Pfam" id="PF25601">
    <property type="entry name" value="AAA_lid_14"/>
    <property type="match status" value="1"/>
</dbReference>
<dbReference type="CDD" id="cd00009">
    <property type="entry name" value="AAA"/>
    <property type="match status" value="1"/>
</dbReference>
<evidence type="ECO:0000256" key="7">
    <source>
        <dbReference type="ARBA" id="ARBA00023163"/>
    </source>
</evidence>
<keyword evidence="1 8" id="KW-0597">Phosphoprotein</keyword>
<protein>
    <submittedName>
        <fullName evidence="11">Two-component system, NtrC family, nitrogen regulation response regulator NtrX</fullName>
    </submittedName>
</protein>
<evidence type="ECO:0000256" key="3">
    <source>
        <dbReference type="ARBA" id="ARBA00022840"/>
    </source>
</evidence>
<dbReference type="Gene3D" id="3.40.50.300">
    <property type="entry name" value="P-loop containing nucleotide triphosphate hydrolases"/>
    <property type="match status" value="1"/>
</dbReference>
<evidence type="ECO:0000259" key="9">
    <source>
        <dbReference type="PROSITE" id="PS50045"/>
    </source>
</evidence>
<dbReference type="InterPro" id="IPR003593">
    <property type="entry name" value="AAA+_ATPase"/>
</dbReference>
<dbReference type="SMART" id="SM00382">
    <property type="entry name" value="AAA"/>
    <property type="match status" value="1"/>
</dbReference>
<dbReference type="GO" id="GO:0005524">
    <property type="term" value="F:ATP binding"/>
    <property type="evidence" value="ECO:0007669"/>
    <property type="project" value="UniProtKB-KW"/>
</dbReference>
<dbReference type="InterPro" id="IPR001789">
    <property type="entry name" value="Sig_transdc_resp-reg_receiver"/>
</dbReference>
<evidence type="ECO:0000259" key="10">
    <source>
        <dbReference type="PROSITE" id="PS50110"/>
    </source>
</evidence>
<dbReference type="PROSITE" id="PS50045">
    <property type="entry name" value="SIGMA54_INTERACT_4"/>
    <property type="match status" value="1"/>
</dbReference>
<dbReference type="InterPro" id="IPR027417">
    <property type="entry name" value="P-loop_NTPase"/>
</dbReference>
<feature type="domain" description="Response regulatory" evidence="10">
    <location>
        <begin position="6"/>
        <end position="121"/>
    </location>
</feature>
<dbReference type="EMBL" id="FZOC01000006">
    <property type="protein sequence ID" value="SNS09788.1"/>
    <property type="molecule type" value="Genomic_DNA"/>
</dbReference>
<gene>
    <name evidence="11" type="ORF">SAMN04488503_2719</name>
</gene>
<dbReference type="SUPFAM" id="SSF52172">
    <property type="entry name" value="CheY-like"/>
    <property type="match status" value="1"/>
</dbReference>
<dbReference type="InterPro" id="IPR025943">
    <property type="entry name" value="Sigma_54_int_dom_ATP-bd_2"/>
</dbReference>
<evidence type="ECO:0000313" key="12">
    <source>
        <dbReference type="Proteomes" id="UP000198324"/>
    </source>
</evidence>
<dbReference type="InterPro" id="IPR002078">
    <property type="entry name" value="Sigma_54_int"/>
</dbReference>
<dbReference type="OrthoDB" id="9763792at2"/>
<dbReference type="FunFam" id="3.40.50.2300:FF:000018">
    <property type="entry name" value="DNA-binding transcriptional regulator NtrC"/>
    <property type="match status" value="1"/>
</dbReference>
<keyword evidence="3" id="KW-0067">ATP-binding</keyword>
<keyword evidence="12" id="KW-1185">Reference proteome</keyword>
<keyword evidence="4" id="KW-0902">Two-component regulatory system</keyword>
<dbReference type="InterPro" id="IPR011006">
    <property type="entry name" value="CheY-like_superfamily"/>
</dbReference>
<evidence type="ECO:0000313" key="11">
    <source>
        <dbReference type="EMBL" id="SNS09788.1"/>
    </source>
</evidence>
<dbReference type="GO" id="GO:0043565">
    <property type="term" value="F:sequence-specific DNA binding"/>
    <property type="evidence" value="ECO:0007669"/>
    <property type="project" value="InterPro"/>
</dbReference>
<name>A0A239BQU2_9BACT</name>
<dbReference type="PROSITE" id="PS00676">
    <property type="entry name" value="SIGMA54_INTERACT_2"/>
    <property type="match status" value="1"/>
</dbReference>
<dbReference type="InterPro" id="IPR058031">
    <property type="entry name" value="AAA_lid_NorR"/>
</dbReference>
<dbReference type="Gene3D" id="1.10.10.60">
    <property type="entry name" value="Homeodomain-like"/>
    <property type="match status" value="1"/>
</dbReference>
<dbReference type="SUPFAM" id="SSF46689">
    <property type="entry name" value="Homeodomain-like"/>
    <property type="match status" value="1"/>
</dbReference>
<dbReference type="RefSeq" id="WP_089274928.1">
    <property type="nucleotide sequence ID" value="NZ_FZOC01000006.1"/>
</dbReference>
<dbReference type="PROSITE" id="PS50110">
    <property type="entry name" value="RESPONSE_REGULATORY"/>
    <property type="match status" value="1"/>
</dbReference>
<dbReference type="PANTHER" id="PTHR32071">
    <property type="entry name" value="TRANSCRIPTIONAL REGULATORY PROTEIN"/>
    <property type="match status" value="1"/>
</dbReference>
<keyword evidence="7" id="KW-0804">Transcription</keyword>
<proteinExistence type="predicted"/>
<reference evidence="11 12" key="1">
    <citation type="submission" date="2017-06" db="EMBL/GenBank/DDBJ databases">
        <authorList>
            <person name="Kim H.J."/>
            <person name="Triplett B.A."/>
        </authorList>
    </citation>
    <scope>NUCLEOTIDE SEQUENCE [LARGE SCALE GENOMIC DNA]</scope>
    <source>
        <strain evidence="11 12">DSM 13116</strain>
    </source>
</reference>
<dbReference type="SMART" id="SM00448">
    <property type="entry name" value="REC"/>
    <property type="match status" value="1"/>
</dbReference>
<dbReference type="CDD" id="cd17550">
    <property type="entry name" value="REC_NtrX-like"/>
    <property type="match status" value="1"/>
</dbReference>
<keyword evidence="5" id="KW-0805">Transcription regulation</keyword>
<dbReference type="Pfam" id="PF02954">
    <property type="entry name" value="HTH_8"/>
    <property type="match status" value="1"/>
</dbReference>
<dbReference type="Pfam" id="PF00072">
    <property type="entry name" value="Response_reg"/>
    <property type="match status" value="1"/>
</dbReference>
<dbReference type="AlphaFoldDB" id="A0A239BQU2"/>
<dbReference type="InterPro" id="IPR025944">
    <property type="entry name" value="Sigma_54_int_dom_CS"/>
</dbReference>
<keyword evidence="6" id="KW-0238">DNA-binding</keyword>
<evidence type="ECO:0000256" key="2">
    <source>
        <dbReference type="ARBA" id="ARBA00022741"/>
    </source>
</evidence>
<feature type="domain" description="Sigma-54 factor interaction" evidence="9">
    <location>
        <begin position="144"/>
        <end position="373"/>
    </location>
</feature>
<feature type="modified residue" description="4-aspartylphosphate" evidence="8">
    <location>
        <position position="56"/>
    </location>
</feature>
<dbReference type="PANTHER" id="PTHR32071:SF17">
    <property type="entry name" value="TRANSCRIPTIONAL REGULATOR (NTRC FAMILY)"/>
    <property type="match status" value="1"/>
</dbReference>
<sequence>MTTHGRVLVVDDESGIRFSLKGILEDEGFEVIEAESGEAAVALLEGGEAADLLFLDIWLPGMDGLATLSRIRQERPELPVIMISGHGTIETAVTALKSGAFDFIEKPLSLEKVILAASKGMEFALLKQENLALRHSLGDQTVTLTGESPAMLELKEMIAQVAPTDAWVLITGENGTGKEIAARLLHATSRRASQPLVAVNCAAIPEELIESELFGHEKGAFTGADKAQLGKFELAHKGTLFLDEIGDMSLKTQAKILRILQEQRFEHVGGRKTISVDVRVIAATNKDLAAEIKAGNFREDLYYRLKVFPLTVPPLRQRASDIPLLIEDFVEQLVRRSGCRRAAFSPQALALLSTYPWPGNVRELKNFVERMLIIMNGREVTADRLPPEILAQCRVPAPGAAAPTAGQQTSNAAPAPPVCLADDEDDLADGLLPESFPAGPLDLKQARAAFEARFLEAKLKEFGGNVSKLAEAVGLDRSSLYRKLKGYGIMAD</sequence>
<dbReference type="InterPro" id="IPR009057">
    <property type="entry name" value="Homeodomain-like_sf"/>
</dbReference>